<accession>A0A8A2VHU6</accession>
<dbReference type="RefSeq" id="WP_207287407.1">
    <property type="nucleotide sequence ID" value="NZ_CP071462.1"/>
</dbReference>
<evidence type="ECO:0000256" key="2">
    <source>
        <dbReference type="ARBA" id="ARBA00009773"/>
    </source>
</evidence>
<reference evidence="7 8" key="1">
    <citation type="submission" date="2021-03" db="EMBL/GenBank/DDBJ databases">
        <title>Haloterrigena longa sp. nov. and Haloterrigena limicola sp. nov., extremely halophilic archaea isolated from a salt lake.</title>
        <authorList>
            <person name="Henglin C."/>
        </authorList>
    </citation>
    <scope>NUCLEOTIDE SEQUENCE [LARGE SCALE GENOMIC DNA]</scope>
    <source>
        <strain evidence="7 8">KZCA68</strain>
    </source>
</reference>
<evidence type="ECO:0000256" key="6">
    <source>
        <dbReference type="SAM" id="Phobius"/>
    </source>
</evidence>
<evidence type="ECO:0000313" key="7">
    <source>
        <dbReference type="EMBL" id="QSW97788.1"/>
    </source>
</evidence>
<evidence type="ECO:0000256" key="1">
    <source>
        <dbReference type="ARBA" id="ARBA00004141"/>
    </source>
</evidence>
<feature type="transmembrane region" description="Helical" evidence="6">
    <location>
        <begin position="26"/>
        <end position="43"/>
    </location>
</feature>
<comment type="similarity">
    <text evidence="2">Belongs to the autoinducer-2 exporter (AI-2E) (TC 2.A.86) family.</text>
</comment>
<dbReference type="Pfam" id="PF01594">
    <property type="entry name" value="AI-2E_transport"/>
    <property type="match status" value="1"/>
</dbReference>
<dbReference type="Proteomes" id="UP000663203">
    <property type="component" value="Chromosome"/>
</dbReference>
<evidence type="ECO:0000256" key="4">
    <source>
        <dbReference type="ARBA" id="ARBA00022989"/>
    </source>
</evidence>
<dbReference type="PANTHER" id="PTHR21716:SF4">
    <property type="entry name" value="TRANSMEMBRANE PROTEIN 245"/>
    <property type="match status" value="1"/>
</dbReference>
<feature type="transmembrane region" description="Helical" evidence="6">
    <location>
        <begin position="55"/>
        <end position="80"/>
    </location>
</feature>
<dbReference type="EMBL" id="CP071462">
    <property type="protein sequence ID" value="QSW97788.1"/>
    <property type="molecule type" value="Genomic_DNA"/>
</dbReference>
<dbReference type="KEGG" id="hakz:J0X25_10185"/>
<dbReference type="GeneID" id="63187676"/>
<evidence type="ECO:0000313" key="8">
    <source>
        <dbReference type="Proteomes" id="UP000663203"/>
    </source>
</evidence>
<dbReference type="AlphaFoldDB" id="A0A8A2VHU6"/>
<keyword evidence="5 6" id="KW-0472">Membrane</keyword>
<feature type="transmembrane region" description="Helical" evidence="6">
    <location>
        <begin position="135"/>
        <end position="158"/>
    </location>
</feature>
<keyword evidence="8" id="KW-1185">Reference proteome</keyword>
<organism evidence="7 8">
    <name type="scientific">Haloterrigena alkaliphila</name>
    <dbReference type="NCBI Taxonomy" id="2816475"/>
    <lineage>
        <taxon>Archaea</taxon>
        <taxon>Methanobacteriati</taxon>
        <taxon>Methanobacteriota</taxon>
        <taxon>Stenosarchaea group</taxon>
        <taxon>Halobacteria</taxon>
        <taxon>Halobacteriales</taxon>
        <taxon>Natrialbaceae</taxon>
        <taxon>Haloterrigena</taxon>
    </lineage>
</organism>
<keyword evidence="3 6" id="KW-0812">Transmembrane</keyword>
<evidence type="ECO:0000256" key="3">
    <source>
        <dbReference type="ARBA" id="ARBA00022692"/>
    </source>
</evidence>
<evidence type="ECO:0000256" key="5">
    <source>
        <dbReference type="ARBA" id="ARBA00023136"/>
    </source>
</evidence>
<protein>
    <submittedName>
        <fullName evidence="7">AI-2E family transporter</fullName>
    </submittedName>
</protein>
<dbReference type="InterPro" id="IPR002549">
    <property type="entry name" value="AI-2E-like"/>
</dbReference>
<feature type="transmembrane region" description="Helical" evidence="6">
    <location>
        <begin position="249"/>
        <end position="271"/>
    </location>
</feature>
<gene>
    <name evidence="7" type="ORF">J0X25_10185</name>
</gene>
<feature type="transmembrane region" description="Helical" evidence="6">
    <location>
        <begin position="189"/>
        <end position="214"/>
    </location>
</feature>
<proteinExistence type="inferred from homology"/>
<comment type="subcellular location">
    <subcellularLocation>
        <location evidence="1">Membrane</location>
        <topology evidence="1">Multi-pass membrane protein</topology>
    </subcellularLocation>
</comment>
<sequence length="341" mass="36562">MNLSKGYLLTLVGVFTYLSWLLVEPFVQYVLAAVLLAFVLYPLQKRLERRVSPTIASFLLLIFAFIAFLLPFAVIVALVAEDAARILEDGNTGSLGIAELEEAIQSQTGVSVDLVSSLTDAAQGVGTAVLERSTAWFGALTHAIIGLGLAFFLIYYLLKDGDELMAWLRKMSPLPADVQDELYTELSEVMWAVLAGHVLIAIVQGAIAGLGLFATGIPSAAFWTFIMIILALIPLIGTFLIWGPAVAYLVVTGEPALAVALAVYSTIIVGISDDYLRPIVVDRYAQINPAVIILGVLGGVYAFGVMGLFFGPVVLGALLTVVRVVDENYDRLEGESGTTET</sequence>
<name>A0A8A2VHU6_9EURY</name>
<dbReference type="PANTHER" id="PTHR21716">
    <property type="entry name" value="TRANSMEMBRANE PROTEIN"/>
    <property type="match status" value="1"/>
</dbReference>
<feature type="transmembrane region" description="Helical" evidence="6">
    <location>
        <begin position="220"/>
        <end position="242"/>
    </location>
</feature>
<dbReference type="GO" id="GO:0016020">
    <property type="term" value="C:membrane"/>
    <property type="evidence" value="ECO:0007669"/>
    <property type="project" value="UniProtKB-SubCell"/>
</dbReference>
<keyword evidence="4 6" id="KW-1133">Transmembrane helix</keyword>
<feature type="transmembrane region" description="Helical" evidence="6">
    <location>
        <begin position="291"/>
        <end position="322"/>
    </location>
</feature>